<keyword evidence="3" id="KW-1185">Reference proteome</keyword>
<evidence type="ECO:0000259" key="1">
    <source>
        <dbReference type="PROSITE" id="PS50097"/>
    </source>
</evidence>
<name>A0AAV9G8C0_9PEZI</name>
<dbReference type="InterPro" id="IPR045068">
    <property type="entry name" value="BACURD1-3"/>
</dbReference>
<dbReference type="AlphaFoldDB" id="A0AAV9G8C0"/>
<dbReference type="Proteomes" id="UP001321760">
    <property type="component" value="Unassembled WGS sequence"/>
</dbReference>
<evidence type="ECO:0000313" key="2">
    <source>
        <dbReference type="EMBL" id="KAK4443465.1"/>
    </source>
</evidence>
<proteinExistence type="predicted"/>
<dbReference type="PROSITE" id="PS50097">
    <property type="entry name" value="BTB"/>
    <property type="match status" value="1"/>
</dbReference>
<dbReference type="Pfam" id="PF02214">
    <property type="entry name" value="BTB_2"/>
    <property type="match status" value="1"/>
</dbReference>
<evidence type="ECO:0000313" key="3">
    <source>
        <dbReference type="Proteomes" id="UP001321760"/>
    </source>
</evidence>
<feature type="non-terminal residue" evidence="2">
    <location>
        <position position="207"/>
    </location>
</feature>
<dbReference type="PANTHER" id="PTHR11145:SF8">
    <property type="entry name" value="RE57120P"/>
    <property type="match status" value="1"/>
</dbReference>
<dbReference type="GO" id="GO:0051260">
    <property type="term" value="P:protein homooligomerization"/>
    <property type="evidence" value="ECO:0007669"/>
    <property type="project" value="InterPro"/>
</dbReference>
<feature type="domain" description="BTB" evidence="1">
    <location>
        <begin position="20"/>
        <end position="90"/>
    </location>
</feature>
<sequence length="207" mass="23677">MTTLPTHANPPSYTEHSLPEPIILSVSSTLFTTTIPTLTSRSTYFQSLFRTPDWKKSRQPHNGALFIDSDPEVFTHILQFLRRGVFPLSYDPKSGHNYKLYADILAEAQHFQIPKLTAWIAERLYIHCVTIYNEWRPDLRRGSSDEGLPQGSSSSAWSGDVIGTELVRDEVVTERMARCYHIAEKRHTCEKKSCSVGGRDDENDKYR</sequence>
<reference evidence="2" key="2">
    <citation type="submission" date="2023-05" db="EMBL/GenBank/DDBJ databases">
        <authorList>
            <consortium name="Lawrence Berkeley National Laboratory"/>
            <person name="Steindorff A."/>
            <person name="Hensen N."/>
            <person name="Bonometti L."/>
            <person name="Westerberg I."/>
            <person name="Brannstrom I.O."/>
            <person name="Guillou S."/>
            <person name="Cros-Aarteil S."/>
            <person name="Calhoun S."/>
            <person name="Haridas S."/>
            <person name="Kuo A."/>
            <person name="Mondo S."/>
            <person name="Pangilinan J."/>
            <person name="Riley R."/>
            <person name="Labutti K."/>
            <person name="Andreopoulos B."/>
            <person name="Lipzen A."/>
            <person name="Chen C."/>
            <person name="Yanf M."/>
            <person name="Daum C."/>
            <person name="Ng V."/>
            <person name="Clum A."/>
            <person name="Ohm R."/>
            <person name="Martin F."/>
            <person name="Silar P."/>
            <person name="Natvig D."/>
            <person name="Lalanne C."/>
            <person name="Gautier V."/>
            <person name="Ament-Velasquez S.L."/>
            <person name="Kruys A."/>
            <person name="Hutchinson M.I."/>
            <person name="Powell A.J."/>
            <person name="Barry K."/>
            <person name="Miller A.N."/>
            <person name="Grigoriev I.V."/>
            <person name="Debuchy R."/>
            <person name="Gladieux P."/>
            <person name="Thoren M.H."/>
            <person name="Johannesson H."/>
        </authorList>
    </citation>
    <scope>NUCLEOTIDE SEQUENCE</scope>
    <source>
        <strain evidence="2">PSN243</strain>
    </source>
</reference>
<dbReference type="SMART" id="SM00225">
    <property type="entry name" value="BTB"/>
    <property type="match status" value="1"/>
</dbReference>
<dbReference type="Gene3D" id="3.30.710.10">
    <property type="entry name" value="Potassium Channel Kv1.1, Chain A"/>
    <property type="match status" value="1"/>
</dbReference>
<dbReference type="InterPro" id="IPR000210">
    <property type="entry name" value="BTB/POZ_dom"/>
</dbReference>
<dbReference type="InterPro" id="IPR011333">
    <property type="entry name" value="SKP1/BTB/POZ_sf"/>
</dbReference>
<dbReference type="CDD" id="cd18316">
    <property type="entry name" value="BTB_POZ_KCTD-like"/>
    <property type="match status" value="1"/>
</dbReference>
<comment type="caution">
    <text evidence="2">The sequence shown here is derived from an EMBL/GenBank/DDBJ whole genome shotgun (WGS) entry which is preliminary data.</text>
</comment>
<dbReference type="EMBL" id="MU865992">
    <property type="protein sequence ID" value="KAK4443465.1"/>
    <property type="molecule type" value="Genomic_DNA"/>
</dbReference>
<accession>A0AAV9G8C0</accession>
<organism evidence="2 3">
    <name type="scientific">Podospora aff. communis PSN243</name>
    <dbReference type="NCBI Taxonomy" id="3040156"/>
    <lineage>
        <taxon>Eukaryota</taxon>
        <taxon>Fungi</taxon>
        <taxon>Dikarya</taxon>
        <taxon>Ascomycota</taxon>
        <taxon>Pezizomycotina</taxon>
        <taxon>Sordariomycetes</taxon>
        <taxon>Sordariomycetidae</taxon>
        <taxon>Sordariales</taxon>
        <taxon>Podosporaceae</taxon>
        <taxon>Podospora</taxon>
    </lineage>
</organism>
<dbReference type="SUPFAM" id="SSF54695">
    <property type="entry name" value="POZ domain"/>
    <property type="match status" value="1"/>
</dbReference>
<protein>
    <recommendedName>
        <fullName evidence="1">BTB domain-containing protein</fullName>
    </recommendedName>
</protein>
<reference evidence="2" key="1">
    <citation type="journal article" date="2023" name="Mol. Phylogenet. Evol.">
        <title>Genome-scale phylogeny and comparative genomics of the fungal order Sordariales.</title>
        <authorList>
            <person name="Hensen N."/>
            <person name="Bonometti L."/>
            <person name="Westerberg I."/>
            <person name="Brannstrom I.O."/>
            <person name="Guillou S."/>
            <person name="Cros-Aarteil S."/>
            <person name="Calhoun S."/>
            <person name="Haridas S."/>
            <person name="Kuo A."/>
            <person name="Mondo S."/>
            <person name="Pangilinan J."/>
            <person name="Riley R."/>
            <person name="LaButti K."/>
            <person name="Andreopoulos B."/>
            <person name="Lipzen A."/>
            <person name="Chen C."/>
            <person name="Yan M."/>
            <person name="Daum C."/>
            <person name="Ng V."/>
            <person name="Clum A."/>
            <person name="Steindorff A."/>
            <person name="Ohm R.A."/>
            <person name="Martin F."/>
            <person name="Silar P."/>
            <person name="Natvig D.O."/>
            <person name="Lalanne C."/>
            <person name="Gautier V."/>
            <person name="Ament-Velasquez S.L."/>
            <person name="Kruys A."/>
            <person name="Hutchinson M.I."/>
            <person name="Powell A.J."/>
            <person name="Barry K."/>
            <person name="Miller A.N."/>
            <person name="Grigoriev I.V."/>
            <person name="Debuchy R."/>
            <person name="Gladieux P."/>
            <person name="Hiltunen Thoren M."/>
            <person name="Johannesson H."/>
        </authorList>
    </citation>
    <scope>NUCLEOTIDE SEQUENCE</scope>
    <source>
        <strain evidence="2">PSN243</strain>
    </source>
</reference>
<dbReference type="InterPro" id="IPR003131">
    <property type="entry name" value="T1-type_BTB"/>
</dbReference>
<dbReference type="PANTHER" id="PTHR11145">
    <property type="entry name" value="BTB/POZ DOMAIN-CONTAINING ADAPTER FOR CUL3-MEDIATED RHOA DEGRADATION PROTEIN FAMILY MEMBER"/>
    <property type="match status" value="1"/>
</dbReference>
<gene>
    <name evidence="2" type="ORF">QBC34DRAFT_416982</name>
</gene>